<dbReference type="RefSeq" id="WP_111160750.1">
    <property type="nucleotide sequence ID" value="NZ_PCDP01000035.1"/>
</dbReference>
<dbReference type="EMBL" id="PCDP01000035">
    <property type="protein sequence ID" value="PZM13899.1"/>
    <property type="molecule type" value="Genomic_DNA"/>
</dbReference>
<accession>A0A2W4CMA4</accession>
<evidence type="ECO:0000313" key="3">
    <source>
        <dbReference type="EMBL" id="PZM13899.1"/>
    </source>
</evidence>
<name>A0A2W4CMA4_9HYPH</name>
<keyword evidence="4" id="KW-1185">Reference proteome</keyword>
<evidence type="ECO:0000259" key="2">
    <source>
        <dbReference type="Pfam" id="PF01266"/>
    </source>
</evidence>
<dbReference type="SUPFAM" id="SSF51905">
    <property type="entry name" value="FAD/NAD(P)-binding domain"/>
    <property type="match status" value="1"/>
</dbReference>
<proteinExistence type="predicted"/>
<reference evidence="3 4" key="1">
    <citation type="journal article" date="2018" name="Sci. Rep.">
        <title>Rhizobium tumorigenes sp. nov., a novel plant tumorigenic bacterium isolated from cane gall tumors on thornless blackberry.</title>
        <authorList>
            <person name="Kuzmanovi N."/>
            <person name="Smalla K."/>
            <person name="Gronow S."/>
            <person name="PuBawska J."/>
        </authorList>
    </citation>
    <scope>NUCLEOTIDE SEQUENCE [LARGE SCALE GENOMIC DNA]</scope>
    <source>
        <strain evidence="3 4">CCBAU 85046</strain>
    </source>
</reference>
<dbReference type="OrthoDB" id="7818064at2"/>
<dbReference type="Gene3D" id="3.50.50.60">
    <property type="entry name" value="FAD/NAD(P)-binding domain"/>
    <property type="match status" value="1"/>
</dbReference>
<dbReference type="InterPro" id="IPR036188">
    <property type="entry name" value="FAD/NAD-bd_sf"/>
</dbReference>
<feature type="domain" description="FAD dependent oxidoreductase" evidence="2">
    <location>
        <begin position="17"/>
        <end position="363"/>
    </location>
</feature>
<dbReference type="PANTHER" id="PTHR13847:SF289">
    <property type="entry name" value="GLYCINE OXIDASE"/>
    <property type="match status" value="1"/>
</dbReference>
<gene>
    <name evidence="3" type="ORF">CPY51_13650</name>
</gene>
<evidence type="ECO:0000256" key="1">
    <source>
        <dbReference type="ARBA" id="ARBA00023002"/>
    </source>
</evidence>
<dbReference type="AlphaFoldDB" id="A0A2W4CMA4"/>
<dbReference type="Pfam" id="PF01266">
    <property type="entry name" value="DAO"/>
    <property type="match status" value="1"/>
</dbReference>
<protein>
    <submittedName>
        <fullName evidence="3">D-amino-acid oxidase</fullName>
    </submittedName>
</protein>
<keyword evidence="1" id="KW-0560">Oxidoreductase</keyword>
<dbReference type="PANTHER" id="PTHR13847">
    <property type="entry name" value="SARCOSINE DEHYDROGENASE-RELATED"/>
    <property type="match status" value="1"/>
</dbReference>
<dbReference type="Proteomes" id="UP000248925">
    <property type="component" value="Unassembled WGS sequence"/>
</dbReference>
<dbReference type="InterPro" id="IPR006076">
    <property type="entry name" value="FAD-dep_OxRdtase"/>
</dbReference>
<dbReference type="Gene3D" id="3.30.9.10">
    <property type="entry name" value="D-Amino Acid Oxidase, subunit A, domain 2"/>
    <property type="match status" value="1"/>
</dbReference>
<dbReference type="GO" id="GO:0005737">
    <property type="term" value="C:cytoplasm"/>
    <property type="evidence" value="ECO:0007669"/>
    <property type="project" value="TreeGrafter"/>
</dbReference>
<organism evidence="3 4">
    <name type="scientific">Rhizobium tubonense</name>
    <dbReference type="NCBI Taxonomy" id="484088"/>
    <lineage>
        <taxon>Bacteria</taxon>
        <taxon>Pseudomonadati</taxon>
        <taxon>Pseudomonadota</taxon>
        <taxon>Alphaproteobacteria</taxon>
        <taxon>Hyphomicrobiales</taxon>
        <taxon>Rhizobiaceae</taxon>
        <taxon>Rhizobium/Agrobacterium group</taxon>
        <taxon>Rhizobium</taxon>
    </lineage>
</organism>
<sequence length="396" mass="41864">MGKADNPARPSGQSSADLLIVGGGIMGLWAAVHAERQGIDTILVDAGLLGQGASGGVLGALMPYMPDRWDNKKQFQLEALVSLETDIAELEGETGLSASYRRSGRLIPLPKPHLRKIALGHSRDADSHWRHGESQFHWNVVDEPVGGSGWIDPAAGESGFVHDTLAARVAPRGLIGVLSAFLRRARHVRIIEGVEITQIDPDRGIALTDDGSIRFGRCILSAGHRSFPLLDSLTDGLQKPLGQPVKGQAALLRADVDPGLPVLFRDGLYIVPHEGGLVAVGSTSENRFGDALSTDEQLDGLLSAARAMVPVLSGAEVVERWAGLRPKAIDRDPMIGTHPDHPSLIALTGGFKITFGLAHRLAEVALGEVSGTSLAAAKMPDGFTLASHIGVASRKT</sequence>
<dbReference type="GO" id="GO:0016491">
    <property type="term" value="F:oxidoreductase activity"/>
    <property type="evidence" value="ECO:0007669"/>
    <property type="project" value="UniProtKB-KW"/>
</dbReference>
<comment type="caution">
    <text evidence="3">The sequence shown here is derived from an EMBL/GenBank/DDBJ whole genome shotgun (WGS) entry which is preliminary data.</text>
</comment>
<evidence type="ECO:0000313" key="4">
    <source>
        <dbReference type="Proteomes" id="UP000248925"/>
    </source>
</evidence>